<dbReference type="PANTHER" id="PTHR10846">
    <property type="entry name" value="SODIUM/POTASSIUM/CALCIUM EXCHANGER"/>
    <property type="match status" value="1"/>
</dbReference>
<organism evidence="20 21">
    <name type="scientific">Paramuricea clavata</name>
    <name type="common">Red gorgonian</name>
    <name type="synonym">Violescent sea-whip</name>
    <dbReference type="NCBI Taxonomy" id="317549"/>
    <lineage>
        <taxon>Eukaryota</taxon>
        <taxon>Metazoa</taxon>
        <taxon>Cnidaria</taxon>
        <taxon>Anthozoa</taxon>
        <taxon>Octocorallia</taxon>
        <taxon>Malacalcyonacea</taxon>
        <taxon>Plexauridae</taxon>
        <taxon>Paramuricea</taxon>
    </lineage>
</organism>
<comment type="similarity">
    <text evidence="2">Belongs to the Ca(2+):cation antiporter (CaCA) (TC 2.A.19) family. SLC24A subfamily.</text>
</comment>
<dbReference type="GO" id="GO:0008273">
    <property type="term" value="F:calcium, potassium:sodium antiporter activity"/>
    <property type="evidence" value="ECO:0007669"/>
    <property type="project" value="TreeGrafter"/>
</dbReference>
<feature type="region of interest" description="Disordered" evidence="17">
    <location>
        <begin position="267"/>
        <end position="325"/>
    </location>
</feature>
<evidence type="ECO:0000256" key="15">
    <source>
        <dbReference type="ARBA" id="ARBA00023136"/>
    </source>
</evidence>
<comment type="caution">
    <text evidence="20">The sequence shown here is derived from an EMBL/GenBank/DDBJ whole genome shotgun (WGS) entry which is preliminary data.</text>
</comment>
<feature type="transmembrane region" description="Helical" evidence="18">
    <location>
        <begin position="541"/>
        <end position="560"/>
    </location>
</feature>
<keyword evidence="16" id="KW-0739">Sodium transport</keyword>
<dbReference type="NCBIfam" id="TIGR00367">
    <property type="entry name" value="calcium/sodium antiporter"/>
    <property type="match status" value="1"/>
</dbReference>
<feature type="transmembrane region" description="Helical" evidence="18">
    <location>
        <begin position="47"/>
        <end position="66"/>
    </location>
</feature>
<dbReference type="Proteomes" id="UP001152795">
    <property type="component" value="Unassembled WGS sequence"/>
</dbReference>
<proteinExistence type="inferred from homology"/>
<keyword evidence="10" id="KW-0769">Symport</keyword>
<dbReference type="GO" id="GO:0015293">
    <property type="term" value="F:symporter activity"/>
    <property type="evidence" value="ECO:0007669"/>
    <property type="project" value="UniProtKB-KW"/>
</dbReference>
<dbReference type="AlphaFoldDB" id="A0A6S7FZW2"/>
<evidence type="ECO:0000256" key="13">
    <source>
        <dbReference type="ARBA" id="ARBA00023053"/>
    </source>
</evidence>
<sequence length="600" mass="66608">MIEELEEGMDDSYGEGAVVTYTNISSQVFQLLHYEIMFTLEERRHGAVIIHILICLYAFAALAVLCDDYFCASLNKICKRLDIHPDVAGATFMAAGSSMPTMFISVTSVFLDEGDIGLGTIIGSTMFNILFITGICGVATSVAINLKPYSIIRDSLCYVIYLMFLLLAMYDGMIYWYEALFVSLLYGFYVVIMCYNTALEHRFNKWARSHFNQTRPPSPTRSPAKSFSKSPEKSPSKSNKNTPASPSKSARDLDSQKLAALELPEHPSALPDEQPQLPEHSLDSQPAVSGNQAELPENPPEEKENITSLPPSKDDDIPTIVTPSHTSNVDEAFTEDYDDRMSDVRSVYSDTDDTLPHTKYDDEPIDALACPSGRCKQVRWAIMFPIRVLYYITIPDCRVASWESWYIVTFIMSIAWMGAHSYVLVWAVSVIGVTISIPECIMGLTLLAAGSSIPDAIASLVMAEQGMGDMALANAIGSNIFDMLCLSIPWLLSTSIVHPNSQVFIQGGNIVYVSMTLFGTVAVTLFILYCNKWRLDRKLGAAMLIAYAFFITAAVVIESFPNHKKITHPHHRPDLPHKGLGISESHRTKNKIKTTGFTWN</sequence>
<evidence type="ECO:0000256" key="3">
    <source>
        <dbReference type="ARBA" id="ARBA00022448"/>
    </source>
</evidence>
<keyword evidence="3" id="KW-0813">Transport</keyword>
<feature type="transmembrane region" description="Helical" evidence="18">
    <location>
        <begin position="156"/>
        <end position="177"/>
    </location>
</feature>
<keyword evidence="9" id="KW-0106">Calcium</keyword>
<dbReference type="FunFam" id="1.20.1420.30:FF:000009">
    <property type="entry name" value="sodium/potassium/calcium exchanger 5 isoform X2"/>
    <property type="match status" value="1"/>
</dbReference>
<feature type="domain" description="Sodium/calcium exchanger membrane region" evidence="19">
    <location>
        <begin position="52"/>
        <end position="194"/>
    </location>
</feature>
<evidence type="ECO:0000256" key="16">
    <source>
        <dbReference type="ARBA" id="ARBA00023201"/>
    </source>
</evidence>
<dbReference type="InterPro" id="IPR044880">
    <property type="entry name" value="NCX_ion-bd_dom_sf"/>
</dbReference>
<evidence type="ECO:0000313" key="21">
    <source>
        <dbReference type="Proteomes" id="UP001152795"/>
    </source>
</evidence>
<accession>A0A6S7FZW2</accession>
<feature type="compositionally biased region" description="Low complexity" evidence="17">
    <location>
        <begin position="236"/>
        <end position="248"/>
    </location>
</feature>
<dbReference type="EMBL" id="CACRXK020000956">
    <property type="protein sequence ID" value="CAB3986034.1"/>
    <property type="molecule type" value="Genomic_DNA"/>
</dbReference>
<evidence type="ECO:0000256" key="12">
    <source>
        <dbReference type="ARBA" id="ARBA00022989"/>
    </source>
</evidence>
<evidence type="ECO:0000256" key="7">
    <source>
        <dbReference type="ARBA" id="ARBA00022692"/>
    </source>
</evidence>
<evidence type="ECO:0000256" key="14">
    <source>
        <dbReference type="ARBA" id="ARBA00023065"/>
    </source>
</evidence>
<keyword evidence="11" id="KW-0630">Potassium</keyword>
<evidence type="ECO:0000256" key="6">
    <source>
        <dbReference type="ARBA" id="ARBA00022568"/>
    </source>
</evidence>
<keyword evidence="5" id="KW-0633">Potassium transport</keyword>
<feature type="compositionally biased region" description="Polar residues" evidence="17">
    <location>
        <begin position="283"/>
        <end position="292"/>
    </location>
</feature>
<dbReference type="GO" id="GO:0006874">
    <property type="term" value="P:intracellular calcium ion homeostasis"/>
    <property type="evidence" value="ECO:0007669"/>
    <property type="project" value="TreeGrafter"/>
</dbReference>
<reference evidence="20" key="1">
    <citation type="submission" date="2020-04" db="EMBL/GenBank/DDBJ databases">
        <authorList>
            <person name="Alioto T."/>
            <person name="Alioto T."/>
            <person name="Gomez Garrido J."/>
        </authorList>
    </citation>
    <scope>NUCLEOTIDE SEQUENCE</scope>
    <source>
        <strain evidence="20">A484AB</strain>
    </source>
</reference>
<feature type="transmembrane region" description="Helical" evidence="18">
    <location>
        <begin position="399"/>
        <end position="417"/>
    </location>
</feature>
<evidence type="ECO:0000256" key="18">
    <source>
        <dbReference type="SAM" id="Phobius"/>
    </source>
</evidence>
<evidence type="ECO:0000256" key="5">
    <source>
        <dbReference type="ARBA" id="ARBA00022538"/>
    </source>
</evidence>
<evidence type="ECO:0000256" key="17">
    <source>
        <dbReference type="SAM" id="MobiDB-lite"/>
    </source>
</evidence>
<keyword evidence="13" id="KW-0915">Sodium</keyword>
<evidence type="ECO:0000256" key="11">
    <source>
        <dbReference type="ARBA" id="ARBA00022958"/>
    </source>
</evidence>
<dbReference type="GO" id="GO:0005262">
    <property type="term" value="F:calcium channel activity"/>
    <property type="evidence" value="ECO:0007669"/>
    <property type="project" value="TreeGrafter"/>
</dbReference>
<keyword evidence="14" id="KW-0406">Ion transport</keyword>
<evidence type="ECO:0000256" key="10">
    <source>
        <dbReference type="ARBA" id="ARBA00022847"/>
    </source>
</evidence>
<feature type="transmembrane region" description="Helical" evidence="18">
    <location>
        <begin position="183"/>
        <end position="199"/>
    </location>
</feature>
<dbReference type="InterPro" id="IPR004837">
    <property type="entry name" value="NaCa_Exmemb"/>
</dbReference>
<dbReference type="InterPro" id="IPR004481">
    <property type="entry name" value="K/Na/Ca-exchanger"/>
</dbReference>
<feature type="transmembrane region" description="Helical" evidence="18">
    <location>
        <begin position="470"/>
        <end position="490"/>
    </location>
</feature>
<keyword evidence="7 18" id="KW-0812">Transmembrane</keyword>
<gene>
    <name evidence="20" type="ORF">PACLA_8A081227</name>
</gene>
<dbReference type="Gene3D" id="1.20.1420.30">
    <property type="entry name" value="NCX, central ion-binding region"/>
    <property type="match status" value="2"/>
</dbReference>
<name>A0A6S7FZW2_PARCT</name>
<keyword evidence="12 18" id="KW-1133">Transmembrane helix</keyword>
<evidence type="ECO:0000313" key="20">
    <source>
        <dbReference type="EMBL" id="CAB3986034.1"/>
    </source>
</evidence>
<evidence type="ECO:0000256" key="9">
    <source>
        <dbReference type="ARBA" id="ARBA00022837"/>
    </source>
</evidence>
<feature type="domain" description="Sodium/calcium exchanger membrane region" evidence="19">
    <location>
        <begin position="405"/>
        <end position="554"/>
    </location>
</feature>
<feature type="transmembrane region" description="Helical" evidence="18">
    <location>
        <begin position="116"/>
        <end position="144"/>
    </location>
</feature>
<evidence type="ECO:0000256" key="8">
    <source>
        <dbReference type="ARBA" id="ARBA00022729"/>
    </source>
</evidence>
<evidence type="ECO:0000256" key="4">
    <source>
        <dbReference type="ARBA" id="ARBA00022449"/>
    </source>
</evidence>
<feature type="region of interest" description="Disordered" evidence="17">
    <location>
        <begin position="211"/>
        <end position="254"/>
    </location>
</feature>
<feature type="transmembrane region" description="Helical" evidence="18">
    <location>
        <begin position="510"/>
        <end position="529"/>
    </location>
</feature>
<keyword evidence="4" id="KW-0050">Antiport</keyword>
<evidence type="ECO:0000259" key="19">
    <source>
        <dbReference type="Pfam" id="PF01699"/>
    </source>
</evidence>
<dbReference type="Pfam" id="PF01699">
    <property type="entry name" value="Na_Ca_ex"/>
    <property type="match status" value="2"/>
</dbReference>
<feature type="transmembrane region" description="Helical" evidence="18">
    <location>
        <begin position="87"/>
        <end position="110"/>
    </location>
</feature>
<keyword evidence="15 18" id="KW-0472">Membrane</keyword>
<dbReference type="PANTHER" id="PTHR10846:SF73">
    <property type="entry name" value="SODIUM_CALCIUM EXCHANGER MEMBRANE REGION DOMAIN-CONTAINING PROTEIN"/>
    <property type="match status" value="1"/>
</dbReference>
<evidence type="ECO:0000256" key="1">
    <source>
        <dbReference type="ARBA" id="ARBA00004141"/>
    </source>
</evidence>
<dbReference type="GO" id="GO:0005886">
    <property type="term" value="C:plasma membrane"/>
    <property type="evidence" value="ECO:0007669"/>
    <property type="project" value="TreeGrafter"/>
</dbReference>
<protein>
    <submittedName>
        <fullName evidence="20">Sodium potassium calcium exchanger 4 isoform X2</fullName>
    </submittedName>
</protein>
<keyword evidence="21" id="KW-1185">Reference proteome</keyword>
<dbReference type="OrthoDB" id="2127281at2759"/>
<keyword evidence="6" id="KW-0109">Calcium transport</keyword>
<keyword evidence="8" id="KW-0732">Signal</keyword>
<comment type="subcellular location">
    <subcellularLocation>
        <location evidence="1">Membrane</location>
        <topology evidence="1">Multi-pass membrane protein</topology>
    </subcellularLocation>
</comment>
<evidence type="ECO:0000256" key="2">
    <source>
        <dbReference type="ARBA" id="ARBA00005364"/>
    </source>
</evidence>